<dbReference type="NCBIfam" id="TIGR01643">
    <property type="entry name" value="YD_repeat_2x"/>
    <property type="match status" value="1"/>
</dbReference>
<evidence type="ECO:0000256" key="1">
    <source>
        <dbReference type="ARBA" id="ARBA00022737"/>
    </source>
</evidence>
<protein>
    <recommendedName>
        <fullName evidence="3">Teneurin-like YD-shell domain-containing protein</fullName>
    </recommendedName>
</protein>
<evidence type="ECO:0000313" key="5">
    <source>
        <dbReference type="Proteomes" id="UP000231919"/>
    </source>
</evidence>
<proteinExistence type="predicted"/>
<feature type="domain" description="Teneurin-like YD-shell" evidence="3">
    <location>
        <begin position="1995"/>
        <end position="2049"/>
    </location>
</feature>
<dbReference type="PANTHER" id="PTHR32305:SF15">
    <property type="entry name" value="PROTEIN RHSA-RELATED"/>
    <property type="match status" value="1"/>
</dbReference>
<keyword evidence="2" id="KW-1133">Transmembrane helix</keyword>
<keyword evidence="1" id="KW-0677">Repeat</keyword>
<feature type="transmembrane region" description="Helical" evidence="2">
    <location>
        <begin position="1894"/>
        <end position="1917"/>
    </location>
</feature>
<evidence type="ECO:0000259" key="3">
    <source>
        <dbReference type="Pfam" id="PF25023"/>
    </source>
</evidence>
<keyword evidence="2" id="KW-0812">Transmembrane</keyword>
<dbReference type="EMBL" id="NPDP01000040">
    <property type="protein sequence ID" value="PJZ28402.1"/>
    <property type="molecule type" value="Genomic_DNA"/>
</dbReference>
<evidence type="ECO:0000313" key="4">
    <source>
        <dbReference type="EMBL" id="PJZ28402.1"/>
    </source>
</evidence>
<reference evidence="4 5" key="1">
    <citation type="submission" date="2017-07" db="EMBL/GenBank/DDBJ databases">
        <title>Leptospira spp. isolated from tropical soils.</title>
        <authorList>
            <person name="Thibeaux R."/>
            <person name="Iraola G."/>
            <person name="Ferres I."/>
            <person name="Bierque E."/>
            <person name="Girault D."/>
            <person name="Soupe-Gilbert M.-E."/>
            <person name="Picardeau M."/>
            <person name="Goarant C."/>
        </authorList>
    </citation>
    <scope>NUCLEOTIDE SEQUENCE [LARGE SCALE GENOMIC DNA]</scope>
    <source>
        <strain evidence="4 5">JW2-C-B1</strain>
    </source>
</reference>
<dbReference type="InterPro" id="IPR028994">
    <property type="entry name" value="Integrin_alpha_N"/>
</dbReference>
<name>A0ABX4N4Q4_9LEPT</name>
<accession>A0ABX4N4Q4</accession>
<feature type="domain" description="Teneurin-like YD-shell" evidence="3">
    <location>
        <begin position="1308"/>
        <end position="1750"/>
    </location>
</feature>
<dbReference type="InterPro" id="IPR050708">
    <property type="entry name" value="T6SS_VgrG/RHS"/>
</dbReference>
<gene>
    <name evidence="4" type="ORF">CH378_18175</name>
</gene>
<dbReference type="SUPFAM" id="SSF69318">
    <property type="entry name" value="Integrin alpha N-terminal domain"/>
    <property type="match status" value="2"/>
</dbReference>
<dbReference type="InterPro" id="IPR006530">
    <property type="entry name" value="YD"/>
</dbReference>
<dbReference type="Proteomes" id="UP000231919">
    <property type="component" value="Unassembled WGS sequence"/>
</dbReference>
<comment type="caution">
    <text evidence="4">The sequence shown here is derived from an EMBL/GenBank/DDBJ whole genome shotgun (WGS) entry which is preliminary data.</text>
</comment>
<dbReference type="Pfam" id="PF25023">
    <property type="entry name" value="TEN_YD-shell"/>
    <property type="match status" value="2"/>
</dbReference>
<feature type="transmembrane region" description="Helical" evidence="2">
    <location>
        <begin position="1862"/>
        <end position="1882"/>
    </location>
</feature>
<dbReference type="PANTHER" id="PTHR32305">
    <property type="match status" value="1"/>
</dbReference>
<dbReference type="NCBIfam" id="TIGR03696">
    <property type="entry name" value="Rhs_assc_core"/>
    <property type="match status" value="1"/>
</dbReference>
<sequence length="2300" mass="252168">MKFTLPNITKKSFLQIAILLLIGFSSLAAFPFFQMFSLSGPSSETGIPQPLPEITVDSFGNANATFPIQVPKGTKDITPSLEIEYNSLQSDGLVGGGWDLSGLLTISLDPSEGIHNDGGDSYVSFAGKLVQTSPGVYHTKIESFFQFKKLADSWVVQDRNGVSYYFGEDGSAENLNSNATLRNLSGNSRIWALNRVRDLNGNGYNIKYQSYSASNGTPIPERIEYNQGNTIILFEDEDRSDAIESNFLNIQSKLTKRLRSISVTQKQDDGSVFESERYTFNYNSNLFDKKNRLASLDRKNYGSVSFSYNNDSPNPSASSTLKSSPSALDMSYRYENLSTKPDCDFANAICACSADATCMAVSGGFAGLACVAYINSVGDVCTKGVVGTQTFLGTFDRSSAPEPVWISGIKGANRLLRYSPSNPNDGIPISPSNATFNLNEKSKVLQGDIDGDFKTDFIVLENHNSSLKVFRTFAGGDFVANASIKAILSSNPNSFQGLVDLNADGKSDFIQTDDSGNFLIYLVSGADLNTTPITLSIPGIGSSFRQFIDMDGDGIADFVRLSDNPDGSKNLNISYLRYSSGSLSIRANTSSHISIAGTEGDRFLADSNGDGYLDLITFSSNNLYVYLSDGHSLRSPITFPVSYATSYIEPSSGGANGKRYSMRDINWDGAADRISLINDGFQIDLYNPSTGSFDATFQVSNNGAQVTQYDVNWDGNMDSISFYTFFFNGTGFHVKNGSDDSNTDVVFDYNETTPVPPNPALLAADRDAMYSNFVNTKAFADVDGDSKADFIRFFNGIIYVSYSRSKNNGLFYSNGGDTSFSAASFSMALDTNQDGRADFIGFRSSKKDLVVPSSVNNLPSFERNSTAHDNAMSIDYLEPSYLKKISQGLLTDILGTQEKGIQISYANTYESSNPSVTNAINFNAIGTTIKPNIAPYSVATNVYSQVANGYGEAESYTFENGRVYIQDQDNRSLMGFSKVTSANSRTGEKRISLFQGTNPNFAGVETKKDEYLNNLLLTSSTFTFTSLTSPFGTTNIRKTQSIETKYQDGTILSNSQTDFTYDSYNNLLSKVTQIDSDPSLTLREDSIYNVSLADWVLGEVAQVQKSQGGNLSSQVEFTYSNHLQADRRTLIKPSSTQYSIQSFLSYDSFGNPTSVRDPNGTIFTIEYDSITNSFPIRTMSSLGLEIRRTYNYVFAKEMSATDANGNISEKLYDVYGREIGLKHLGESAWSEITEYIQTGVPGGEKVKKTIQDSKTGDSWTQETHDPYGRAIKTERLIADAIVFSQDTTYNSNGTISSKTEPYLGIVPFFTTSLTYDSENKVIKTSDSSGRVNDINYSGFTTTTITSISGTQIETILEVKNPLNQLISKTKNGKSIGYAYNPQGKVNRITDPEGRNIVIFYDLLGNKLSQTTPDTGTTTFTNSLSGKVTEQRNANGSYINLFYDSLDRVTRITGTHPNGSTQTVQLTYDEAASINGKGKLTSVIDEIGKTEFDYDARGNQTKVKKTLNQEDLSLIFLKEYDLGNRPTLITYPDGTVIHNQYTVGGYLTEIKMDTADGSSVGHSVVNYAGPIMENGKFKVVRNTGNGVQTNIYFDPVLKRPTEVISGLDTDTYESLKYEYDLSGNITKIEDLKNPGRTQNFQYDQFNRVVNASGKYGSEDYQYSDAGNLIKKGASTYSYNGAIAHAVTQIVSPQGTQNYAYDSSGLMTSRDGDTFEYDPMGKLQRILTKDGETMTFNYDYKGSRVRKNKQSDSSSIVSIDGLYEINLRPGFTPLHTVYIKGLEDEIVSQIGLQNVSLLTDAHSFTKETETASTILNPKESFCKGISIDCFQFYKNRFMNEETYPAALRWVFDIRDGRIGNQFRLGILSLLGICIIGFVGIVLYGTPKFGNLKPTQAGVTPILILSVFMSFNFFSCGLLPGTGSKNGDPPWIVLPSTIPVDTPSVSNPGVGGGSGSNPGGNPVPGMIFFHPNHLGSITMATNGAGKPISGGSAIGTSFVSYKPYGEILRTDSYGPDAFRFKYAGQEEDKETGLLFYKSRYYDPGIGRFLQADSIVDGRSLSGNNLFMYVDGNPTKFNDPTGNNAWIHMFNRIIGHMIGKHFGDRGIASRFFRGSDIGRAITSAYGRLRHFSPSSWLKNELGQVKQFMQNPGYALSHSDVYGKFMSETYYHGILNFAKDPAYALQHSDFGRALHSAWNIYRDFGDDVIRFYKEQIFTLNIYRETPALIYRSDLGNSLGMTYAQSKTLVKAGVAIGVAAIAPAILPEVIVTFLGGAEATALVVSLIQAQLSVYCDGKSSLCHDAF</sequence>
<dbReference type="RefSeq" id="WP_100756347.1">
    <property type="nucleotide sequence ID" value="NZ_NPDP01000040.1"/>
</dbReference>
<keyword evidence="2" id="KW-0472">Membrane</keyword>
<dbReference type="InterPro" id="IPR022385">
    <property type="entry name" value="Rhs_assc_core"/>
</dbReference>
<keyword evidence="5" id="KW-1185">Reference proteome</keyword>
<evidence type="ECO:0000256" key="2">
    <source>
        <dbReference type="SAM" id="Phobius"/>
    </source>
</evidence>
<dbReference type="Gene3D" id="2.180.10.10">
    <property type="entry name" value="RHS repeat-associated core"/>
    <property type="match status" value="3"/>
</dbReference>
<dbReference type="InterPro" id="IPR056823">
    <property type="entry name" value="TEN-like_YD-shell"/>
</dbReference>
<organism evidence="4 5">
    <name type="scientific">Leptospira kmetyi</name>
    <dbReference type="NCBI Taxonomy" id="408139"/>
    <lineage>
        <taxon>Bacteria</taxon>
        <taxon>Pseudomonadati</taxon>
        <taxon>Spirochaetota</taxon>
        <taxon>Spirochaetia</taxon>
        <taxon>Leptospirales</taxon>
        <taxon>Leptospiraceae</taxon>
        <taxon>Leptospira</taxon>
    </lineage>
</organism>